<gene>
    <name evidence="1" type="ORF">BaRGS_00037238</name>
</gene>
<reference evidence="1 2" key="1">
    <citation type="journal article" date="2023" name="Sci. Data">
        <title>Genome assembly of the Korean intertidal mud-creeper Batillaria attramentaria.</title>
        <authorList>
            <person name="Patra A.K."/>
            <person name="Ho P.T."/>
            <person name="Jun S."/>
            <person name="Lee S.J."/>
            <person name="Kim Y."/>
            <person name="Won Y.J."/>
        </authorList>
    </citation>
    <scope>NUCLEOTIDE SEQUENCE [LARGE SCALE GENOMIC DNA]</scope>
    <source>
        <strain evidence="1">Wonlab-2016</strain>
    </source>
</reference>
<accession>A0ABD0J9L6</accession>
<dbReference type="AlphaFoldDB" id="A0ABD0J9L6"/>
<protein>
    <submittedName>
        <fullName evidence="1">Uncharacterized protein</fullName>
    </submittedName>
</protein>
<name>A0ABD0J9L6_9CAEN</name>
<comment type="caution">
    <text evidence="1">The sequence shown here is derived from an EMBL/GenBank/DDBJ whole genome shotgun (WGS) entry which is preliminary data.</text>
</comment>
<dbReference type="Proteomes" id="UP001519460">
    <property type="component" value="Unassembled WGS sequence"/>
</dbReference>
<evidence type="ECO:0000313" key="1">
    <source>
        <dbReference type="EMBL" id="KAK7466671.1"/>
    </source>
</evidence>
<evidence type="ECO:0000313" key="2">
    <source>
        <dbReference type="Proteomes" id="UP001519460"/>
    </source>
</evidence>
<organism evidence="1 2">
    <name type="scientific">Batillaria attramentaria</name>
    <dbReference type="NCBI Taxonomy" id="370345"/>
    <lineage>
        <taxon>Eukaryota</taxon>
        <taxon>Metazoa</taxon>
        <taxon>Spiralia</taxon>
        <taxon>Lophotrochozoa</taxon>
        <taxon>Mollusca</taxon>
        <taxon>Gastropoda</taxon>
        <taxon>Caenogastropoda</taxon>
        <taxon>Sorbeoconcha</taxon>
        <taxon>Cerithioidea</taxon>
        <taxon>Batillariidae</taxon>
        <taxon>Batillaria</taxon>
    </lineage>
</organism>
<dbReference type="EMBL" id="JACVVK020000551">
    <property type="protein sequence ID" value="KAK7466671.1"/>
    <property type="molecule type" value="Genomic_DNA"/>
</dbReference>
<proteinExistence type="predicted"/>
<sequence>MVLGRLISSEAARCRLTSFQSCAALKLTRGRCHLPAPQGMPPSSRLGADAIYAHPSVCRSQADSGPMPSMHTQTYAALKPTLGRCHLCTPKRMPLSSRVWADAIYAHPSVCRSQADSGPMPSMHTQTYAALKPTRPNILILVHCINLYSA</sequence>
<keyword evidence="2" id="KW-1185">Reference proteome</keyword>